<sequence>MLSTITIISVFTEIFAAGILISGGLTFLHKYFVPPHQRKDLFLSGLFLTLFAFLAATLASQLMFNLGRPLAELIAMQKWVSGSLLLSSLLLLAYIVEKFNLRWGHLLTVLLLLVVGYYLVELFQATANLVYREEIIEPVVDYSTWIPAKPLLSGCWMLLAGLALWRGSLTSGGKKVLFFYTGGAALLFLGALLSAFYYTRFAEAGYLLAAWLIMLLAVLALLLGDLIPPETIVANRPLRFLRTRILFKLVLIFVLLIVILFEVTTLVTLNISKNALSQTIRDSYFRFADNIAQKVSALPVQPKPETLQAIIEKEKLKENNIAFIVDARGQLLAHVDKKRALLKEDLSGNQGVAKLLAGQAGAAEFKDEWGGLMVGAYMPITKYHWGVVVEEPIFSAYFELRRLETNSLLFVIAGIVLTALTGIFFARSIERPIKELILGTEAVSRGELGYHINSSSADEIGRLAEAFNKMTKDLRDSQERLILSEKLASLGTMAAGMAHEIKNPLVSLRTFTQLLQQKWEDKEFRDKFSQIIPHEIERINRIAESLLKFGRPMKPELTKVDVNSLLEEVILLFESEAKKNNVRVTKKLATLPQIYGDAGQLSQVFVNVVKNAIEAMQKNGGEMIVKTDVGEVIKLGKMKRQGILKGEEMVWGEEEDLGQPTPVVFIEITDTGEGIAEENLRSLFDPFFTTKMTGTGMGLPITLRIIEEHKGSIKVRSKAGAGTTFIITLPQKS</sequence>
<keyword evidence="13" id="KW-0472">Membrane</keyword>
<dbReference type="Proteomes" id="UP000178951">
    <property type="component" value="Unassembled WGS sequence"/>
</dbReference>
<evidence type="ECO:0000256" key="3">
    <source>
        <dbReference type="ARBA" id="ARBA00012438"/>
    </source>
</evidence>
<gene>
    <name evidence="16" type="ORF">A2311_02815</name>
</gene>
<organism evidence="16 17">
    <name type="scientific">candidate division WOR-1 bacterium RIFOXYB2_FULL_48_7</name>
    <dbReference type="NCBI Taxonomy" id="1802583"/>
    <lineage>
        <taxon>Bacteria</taxon>
        <taxon>Bacillati</taxon>
        <taxon>Saganbacteria</taxon>
    </lineage>
</organism>
<evidence type="ECO:0000259" key="15">
    <source>
        <dbReference type="PROSITE" id="PS50885"/>
    </source>
</evidence>
<evidence type="ECO:0000256" key="2">
    <source>
        <dbReference type="ARBA" id="ARBA00004651"/>
    </source>
</evidence>
<dbReference type="SMART" id="SM00388">
    <property type="entry name" value="HisKA"/>
    <property type="match status" value="1"/>
</dbReference>
<accession>A0A1F4TMX1</accession>
<dbReference type="PROSITE" id="PS50109">
    <property type="entry name" value="HIS_KIN"/>
    <property type="match status" value="1"/>
</dbReference>
<dbReference type="PANTHER" id="PTHR43065:SF10">
    <property type="entry name" value="PEROXIDE STRESS-ACTIVATED HISTIDINE KINASE MAK3"/>
    <property type="match status" value="1"/>
</dbReference>
<dbReference type="SMART" id="SM00304">
    <property type="entry name" value="HAMP"/>
    <property type="match status" value="1"/>
</dbReference>
<dbReference type="Pfam" id="PF02518">
    <property type="entry name" value="HATPase_c"/>
    <property type="match status" value="1"/>
</dbReference>
<dbReference type="Gene3D" id="1.10.287.130">
    <property type="match status" value="1"/>
</dbReference>
<keyword evidence="11 13" id="KW-1133">Transmembrane helix</keyword>
<dbReference type="SMART" id="SM00387">
    <property type="entry name" value="HATPase_c"/>
    <property type="match status" value="1"/>
</dbReference>
<dbReference type="Gene3D" id="3.30.565.10">
    <property type="entry name" value="Histidine kinase-like ATPase, C-terminal domain"/>
    <property type="match status" value="1"/>
</dbReference>
<keyword evidence="6" id="KW-0808">Transferase</keyword>
<feature type="transmembrane region" description="Helical" evidence="13">
    <location>
        <begin position="6"/>
        <end position="28"/>
    </location>
</feature>
<keyword evidence="5" id="KW-0597">Phosphoprotein</keyword>
<feature type="domain" description="HAMP" evidence="15">
    <location>
        <begin position="427"/>
        <end position="479"/>
    </location>
</feature>
<keyword evidence="12" id="KW-0902">Two-component regulatory system</keyword>
<dbReference type="InterPro" id="IPR003661">
    <property type="entry name" value="HisK_dim/P_dom"/>
</dbReference>
<dbReference type="CDD" id="cd06225">
    <property type="entry name" value="HAMP"/>
    <property type="match status" value="1"/>
</dbReference>
<dbReference type="InterPro" id="IPR036890">
    <property type="entry name" value="HATPase_C_sf"/>
</dbReference>
<feature type="transmembrane region" description="Helical" evidence="13">
    <location>
        <begin position="79"/>
        <end position="96"/>
    </location>
</feature>
<dbReference type="STRING" id="1802583.A2311_02815"/>
<dbReference type="GO" id="GO:0000155">
    <property type="term" value="F:phosphorelay sensor kinase activity"/>
    <property type="evidence" value="ECO:0007669"/>
    <property type="project" value="InterPro"/>
</dbReference>
<dbReference type="PRINTS" id="PR00344">
    <property type="entry name" value="BCTRLSENSOR"/>
</dbReference>
<dbReference type="InterPro" id="IPR036097">
    <property type="entry name" value="HisK_dim/P_sf"/>
</dbReference>
<feature type="transmembrane region" description="Helical" evidence="13">
    <location>
        <begin position="145"/>
        <end position="165"/>
    </location>
</feature>
<feature type="transmembrane region" description="Helical" evidence="13">
    <location>
        <begin position="407"/>
        <end position="426"/>
    </location>
</feature>
<dbReference type="GO" id="GO:0005524">
    <property type="term" value="F:ATP binding"/>
    <property type="evidence" value="ECO:0007669"/>
    <property type="project" value="UniProtKB-KW"/>
</dbReference>
<protein>
    <recommendedName>
        <fullName evidence="3">histidine kinase</fullName>
        <ecNumber evidence="3">2.7.13.3</ecNumber>
    </recommendedName>
</protein>
<dbReference type="Pfam" id="PF00512">
    <property type="entry name" value="HisKA"/>
    <property type="match status" value="1"/>
</dbReference>
<dbReference type="CDD" id="cd18774">
    <property type="entry name" value="PDC2_HK_sensor"/>
    <property type="match status" value="1"/>
</dbReference>
<evidence type="ECO:0000256" key="12">
    <source>
        <dbReference type="ARBA" id="ARBA00023012"/>
    </source>
</evidence>
<feature type="transmembrane region" description="Helical" evidence="13">
    <location>
        <begin position="103"/>
        <end position="125"/>
    </location>
</feature>
<keyword evidence="7 13" id="KW-0812">Transmembrane</keyword>
<dbReference type="EMBL" id="MEUF01000053">
    <property type="protein sequence ID" value="OGC33870.1"/>
    <property type="molecule type" value="Genomic_DNA"/>
</dbReference>
<dbReference type="AlphaFoldDB" id="A0A1F4TMX1"/>
<dbReference type="EC" id="2.7.13.3" evidence="3"/>
<evidence type="ECO:0000256" key="5">
    <source>
        <dbReference type="ARBA" id="ARBA00022553"/>
    </source>
</evidence>
<evidence type="ECO:0000313" key="17">
    <source>
        <dbReference type="Proteomes" id="UP000178951"/>
    </source>
</evidence>
<feature type="transmembrane region" description="Helical" evidence="13">
    <location>
        <begin position="40"/>
        <end position="59"/>
    </location>
</feature>
<feature type="transmembrane region" description="Helical" evidence="13">
    <location>
        <begin position="245"/>
        <end position="267"/>
    </location>
</feature>
<dbReference type="InterPro" id="IPR005467">
    <property type="entry name" value="His_kinase_dom"/>
</dbReference>
<evidence type="ECO:0000256" key="13">
    <source>
        <dbReference type="SAM" id="Phobius"/>
    </source>
</evidence>
<keyword evidence="8" id="KW-0547">Nucleotide-binding</keyword>
<evidence type="ECO:0000256" key="4">
    <source>
        <dbReference type="ARBA" id="ARBA00022475"/>
    </source>
</evidence>
<evidence type="ECO:0000256" key="11">
    <source>
        <dbReference type="ARBA" id="ARBA00022989"/>
    </source>
</evidence>
<dbReference type="SUPFAM" id="SSF103190">
    <property type="entry name" value="Sensory domain-like"/>
    <property type="match status" value="1"/>
</dbReference>
<dbReference type="InterPro" id="IPR029151">
    <property type="entry name" value="Sensor-like_sf"/>
</dbReference>
<dbReference type="PROSITE" id="PS50885">
    <property type="entry name" value="HAMP"/>
    <property type="match status" value="1"/>
</dbReference>
<evidence type="ECO:0000256" key="1">
    <source>
        <dbReference type="ARBA" id="ARBA00000085"/>
    </source>
</evidence>
<comment type="catalytic activity">
    <reaction evidence="1">
        <text>ATP + protein L-histidine = ADP + protein N-phospho-L-histidine.</text>
        <dbReference type="EC" id="2.7.13.3"/>
    </reaction>
</comment>
<evidence type="ECO:0000259" key="14">
    <source>
        <dbReference type="PROSITE" id="PS50109"/>
    </source>
</evidence>
<name>A0A1F4TMX1_UNCSA</name>
<feature type="domain" description="Histidine kinase" evidence="14">
    <location>
        <begin position="496"/>
        <end position="733"/>
    </location>
</feature>
<keyword evidence="9" id="KW-0418">Kinase</keyword>
<feature type="transmembrane region" description="Helical" evidence="13">
    <location>
        <begin position="204"/>
        <end position="224"/>
    </location>
</feature>
<dbReference type="CDD" id="cd00082">
    <property type="entry name" value="HisKA"/>
    <property type="match status" value="1"/>
</dbReference>
<dbReference type="Pfam" id="PF00672">
    <property type="entry name" value="HAMP"/>
    <property type="match status" value="1"/>
</dbReference>
<dbReference type="SUPFAM" id="SSF158472">
    <property type="entry name" value="HAMP domain-like"/>
    <property type="match status" value="1"/>
</dbReference>
<reference evidence="16 17" key="1">
    <citation type="journal article" date="2016" name="Nat. Commun.">
        <title>Thousands of microbial genomes shed light on interconnected biogeochemical processes in an aquifer system.</title>
        <authorList>
            <person name="Anantharaman K."/>
            <person name="Brown C.T."/>
            <person name="Hug L.A."/>
            <person name="Sharon I."/>
            <person name="Castelle C.J."/>
            <person name="Probst A.J."/>
            <person name="Thomas B.C."/>
            <person name="Singh A."/>
            <person name="Wilkins M.J."/>
            <person name="Karaoz U."/>
            <person name="Brodie E.L."/>
            <person name="Williams K.H."/>
            <person name="Hubbard S.S."/>
            <person name="Banfield J.F."/>
        </authorList>
    </citation>
    <scope>NUCLEOTIDE SEQUENCE [LARGE SCALE GENOMIC DNA]</scope>
</reference>
<comment type="caution">
    <text evidence="16">The sequence shown here is derived from an EMBL/GenBank/DDBJ whole genome shotgun (WGS) entry which is preliminary data.</text>
</comment>
<dbReference type="SUPFAM" id="SSF55874">
    <property type="entry name" value="ATPase domain of HSP90 chaperone/DNA topoisomerase II/histidine kinase"/>
    <property type="match status" value="1"/>
</dbReference>
<evidence type="ECO:0000256" key="10">
    <source>
        <dbReference type="ARBA" id="ARBA00022840"/>
    </source>
</evidence>
<feature type="transmembrane region" description="Helical" evidence="13">
    <location>
        <begin position="177"/>
        <end position="198"/>
    </location>
</feature>
<proteinExistence type="predicted"/>
<comment type="subcellular location">
    <subcellularLocation>
        <location evidence="2">Cell membrane</location>
        <topology evidence="2">Multi-pass membrane protein</topology>
    </subcellularLocation>
</comment>
<dbReference type="InterPro" id="IPR003594">
    <property type="entry name" value="HATPase_dom"/>
</dbReference>
<evidence type="ECO:0000256" key="7">
    <source>
        <dbReference type="ARBA" id="ARBA00022692"/>
    </source>
</evidence>
<dbReference type="Gene3D" id="3.30.450.20">
    <property type="entry name" value="PAS domain"/>
    <property type="match status" value="1"/>
</dbReference>
<dbReference type="InterPro" id="IPR003660">
    <property type="entry name" value="HAMP_dom"/>
</dbReference>
<evidence type="ECO:0000256" key="6">
    <source>
        <dbReference type="ARBA" id="ARBA00022679"/>
    </source>
</evidence>
<dbReference type="Gene3D" id="6.10.340.10">
    <property type="match status" value="1"/>
</dbReference>
<dbReference type="SUPFAM" id="SSF47384">
    <property type="entry name" value="Homodimeric domain of signal transducing histidine kinase"/>
    <property type="match status" value="1"/>
</dbReference>
<dbReference type="InterPro" id="IPR004358">
    <property type="entry name" value="Sig_transdc_His_kin-like_C"/>
</dbReference>
<keyword evidence="10" id="KW-0067">ATP-binding</keyword>
<evidence type="ECO:0000256" key="8">
    <source>
        <dbReference type="ARBA" id="ARBA00022741"/>
    </source>
</evidence>
<dbReference type="PANTHER" id="PTHR43065">
    <property type="entry name" value="SENSOR HISTIDINE KINASE"/>
    <property type="match status" value="1"/>
</dbReference>
<dbReference type="GO" id="GO:0005886">
    <property type="term" value="C:plasma membrane"/>
    <property type="evidence" value="ECO:0007669"/>
    <property type="project" value="UniProtKB-SubCell"/>
</dbReference>
<keyword evidence="4" id="KW-1003">Cell membrane</keyword>
<evidence type="ECO:0000313" key="16">
    <source>
        <dbReference type="EMBL" id="OGC33870.1"/>
    </source>
</evidence>
<evidence type="ECO:0000256" key="9">
    <source>
        <dbReference type="ARBA" id="ARBA00022777"/>
    </source>
</evidence>